<protein>
    <submittedName>
        <fullName evidence="1">Uncharacterized protein</fullName>
    </submittedName>
</protein>
<name>A0A0E9RS99_ANGAN</name>
<organism evidence="1">
    <name type="scientific">Anguilla anguilla</name>
    <name type="common">European freshwater eel</name>
    <name type="synonym">Muraena anguilla</name>
    <dbReference type="NCBI Taxonomy" id="7936"/>
    <lineage>
        <taxon>Eukaryota</taxon>
        <taxon>Metazoa</taxon>
        <taxon>Chordata</taxon>
        <taxon>Craniata</taxon>
        <taxon>Vertebrata</taxon>
        <taxon>Euteleostomi</taxon>
        <taxon>Actinopterygii</taxon>
        <taxon>Neopterygii</taxon>
        <taxon>Teleostei</taxon>
        <taxon>Anguilliformes</taxon>
        <taxon>Anguillidae</taxon>
        <taxon>Anguilla</taxon>
    </lineage>
</organism>
<evidence type="ECO:0000313" key="1">
    <source>
        <dbReference type="EMBL" id="JAH31275.1"/>
    </source>
</evidence>
<dbReference type="AlphaFoldDB" id="A0A0E9RS99"/>
<proteinExistence type="predicted"/>
<reference evidence="1" key="2">
    <citation type="journal article" date="2015" name="Fish Shellfish Immunol.">
        <title>Early steps in the European eel (Anguilla anguilla)-Vibrio vulnificus interaction in the gills: Role of the RtxA13 toxin.</title>
        <authorList>
            <person name="Callol A."/>
            <person name="Pajuelo D."/>
            <person name="Ebbesson L."/>
            <person name="Teles M."/>
            <person name="MacKenzie S."/>
            <person name="Amaro C."/>
        </authorList>
    </citation>
    <scope>NUCLEOTIDE SEQUENCE</scope>
</reference>
<sequence length="34" mass="3955">MSLYSTDLHVLNIHFNLNFIMSETLSDSITLDLR</sequence>
<accession>A0A0E9RS99</accession>
<dbReference type="EMBL" id="GBXM01077302">
    <property type="protein sequence ID" value="JAH31275.1"/>
    <property type="molecule type" value="Transcribed_RNA"/>
</dbReference>
<reference evidence="1" key="1">
    <citation type="submission" date="2014-11" db="EMBL/GenBank/DDBJ databases">
        <authorList>
            <person name="Amaro Gonzalez C."/>
        </authorList>
    </citation>
    <scope>NUCLEOTIDE SEQUENCE</scope>
</reference>